<evidence type="ECO:0008006" key="4">
    <source>
        <dbReference type="Google" id="ProtNLM"/>
    </source>
</evidence>
<dbReference type="Proteomes" id="UP000254869">
    <property type="component" value="Unassembled WGS sequence"/>
</dbReference>
<organism evidence="2 3">
    <name type="scientific">Nocardia pseudobrasiliensis</name>
    <dbReference type="NCBI Taxonomy" id="45979"/>
    <lineage>
        <taxon>Bacteria</taxon>
        <taxon>Bacillati</taxon>
        <taxon>Actinomycetota</taxon>
        <taxon>Actinomycetes</taxon>
        <taxon>Mycobacteriales</taxon>
        <taxon>Nocardiaceae</taxon>
        <taxon>Nocardia</taxon>
    </lineage>
</organism>
<sequence>MMGTQKWEIDPESFIKAAGKTQHVADRISQVWQKLDSGTSALGSPWGTDKTGKQFATGDGDNGYIKTKENVGKGLTGPEGMTKSVENLADGQRETGEKVRSELEARNRRSFETRK</sequence>
<dbReference type="Gene3D" id="1.10.287.1060">
    <property type="entry name" value="ESAT-6-like"/>
    <property type="match status" value="1"/>
</dbReference>
<feature type="compositionally biased region" description="Basic and acidic residues" evidence="1">
    <location>
        <begin position="91"/>
        <end position="115"/>
    </location>
</feature>
<evidence type="ECO:0000313" key="2">
    <source>
        <dbReference type="EMBL" id="RDI64522.1"/>
    </source>
</evidence>
<keyword evidence="3" id="KW-1185">Reference proteome</keyword>
<proteinExistence type="predicted"/>
<gene>
    <name evidence="2" type="ORF">DFR76_108355</name>
</gene>
<dbReference type="EMBL" id="QQBC01000008">
    <property type="protein sequence ID" value="RDI64522.1"/>
    <property type="molecule type" value="Genomic_DNA"/>
</dbReference>
<dbReference type="AlphaFoldDB" id="A0A370I1A3"/>
<evidence type="ECO:0000313" key="3">
    <source>
        <dbReference type="Proteomes" id="UP000254869"/>
    </source>
</evidence>
<dbReference type="STRING" id="1210086.GCA_001613105_05522"/>
<feature type="region of interest" description="Disordered" evidence="1">
    <location>
        <begin position="39"/>
        <end position="115"/>
    </location>
</feature>
<protein>
    <recommendedName>
        <fullName evidence="4">Excreted virulence factor EspC (Type VII ESX diderm)</fullName>
    </recommendedName>
</protein>
<name>A0A370I1A3_9NOCA</name>
<comment type="caution">
    <text evidence="2">The sequence shown here is derived from an EMBL/GenBank/DDBJ whole genome shotgun (WGS) entry which is preliminary data.</text>
</comment>
<accession>A0A370I1A3</accession>
<evidence type="ECO:0000256" key="1">
    <source>
        <dbReference type="SAM" id="MobiDB-lite"/>
    </source>
</evidence>
<reference evidence="2 3" key="1">
    <citation type="submission" date="2018-07" db="EMBL/GenBank/DDBJ databases">
        <title>Genomic Encyclopedia of Type Strains, Phase IV (KMG-IV): sequencing the most valuable type-strain genomes for metagenomic binning, comparative biology and taxonomic classification.</title>
        <authorList>
            <person name="Goeker M."/>
        </authorList>
    </citation>
    <scope>NUCLEOTIDE SEQUENCE [LARGE SCALE GENOMIC DNA]</scope>
    <source>
        <strain evidence="2 3">DSM 44290</strain>
    </source>
</reference>